<name>U9SGB9_RHIID</name>
<accession>U9SGB9</accession>
<sequence>MPSQRRQRRQSRIYRRYNRDRLSASINNGDTLRRIANLPQQITTDLLMIQFFGLR</sequence>
<dbReference type="EMBL" id="KI301660">
    <property type="protein sequence ID" value="ERZ94904.1"/>
    <property type="molecule type" value="Genomic_DNA"/>
</dbReference>
<reference evidence="1" key="1">
    <citation type="submission" date="2013-07" db="EMBL/GenBank/DDBJ databases">
        <title>The genome of an arbuscular mycorrhizal fungus provides insights into the evolution of the oldest plant symbiosis.</title>
        <authorList>
            <consortium name="DOE Joint Genome Institute"/>
            <person name="Tisserant E."/>
            <person name="Malbreil M."/>
            <person name="Kuo A."/>
            <person name="Kohler A."/>
            <person name="Symeonidi A."/>
            <person name="Balestrini R."/>
            <person name="Charron P."/>
            <person name="Duensing N."/>
            <person name="Frei-dit-Frey N."/>
            <person name="Gianinazzi-Pearson V."/>
            <person name="Gilbert B."/>
            <person name="Handa Y."/>
            <person name="Hijri M."/>
            <person name="Kaul R."/>
            <person name="Kawaguchi M."/>
            <person name="Krajinski F."/>
            <person name="Lammers P."/>
            <person name="Lapierre D."/>
            <person name="Masclaux F.G."/>
            <person name="Murat C."/>
            <person name="Morin E."/>
            <person name="Ndikumana S."/>
            <person name="Pagni M."/>
            <person name="Petitpierre D."/>
            <person name="Requena N."/>
            <person name="Rosikiewicz P."/>
            <person name="Riley R."/>
            <person name="Saito K."/>
            <person name="San Clemente H."/>
            <person name="Shapiro H."/>
            <person name="van Tuinen D."/>
            <person name="Becard G."/>
            <person name="Bonfante P."/>
            <person name="Paszkowski U."/>
            <person name="Shachar-Hill Y."/>
            <person name="Young J.P."/>
            <person name="Sanders I.R."/>
            <person name="Henrissat B."/>
            <person name="Rensing S.A."/>
            <person name="Grigoriev I.V."/>
            <person name="Corradi N."/>
            <person name="Roux C."/>
            <person name="Martin F."/>
        </authorList>
    </citation>
    <scope>NUCLEOTIDE SEQUENCE</scope>
    <source>
        <strain evidence="1">DAOM 197198</strain>
    </source>
</reference>
<protein>
    <submittedName>
        <fullName evidence="1">Uncharacterized protein</fullName>
    </submittedName>
</protein>
<gene>
    <name evidence="1" type="ORF">GLOINDRAFT_14165</name>
</gene>
<dbReference type="AlphaFoldDB" id="U9SGB9"/>
<evidence type="ECO:0000313" key="1">
    <source>
        <dbReference type="EMBL" id="ERZ94904.1"/>
    </source>
</evidence>
<proteinExistence type="predicted"/>
<dbReference type="HOGENOM" id="CLU_202049_0_0_1"/>
<organism evidence="1">
    <name type="scientific">Rhizophagus irregularis (strain DAOM 181602 / DAOM 197198 / MUCL 43194)</name>
    <name type="common">Arbuscular mycorrhizal fungus</name>
    <name type="synonym">Glomus intraradices</name>
    <dbReference type="NCBI Taxonomy" id="747089"/>
    <lineage>
        <taxon>Eukaryota</taxon>
        <taxon>Fungi</taxon>
        <taxon>Fungi incertae sedis</taxon>
        <taxon>Mucoromycota</taxon>
        <taxon>Glomeromycotina</taxon>
        <taxon>Glomeromycetes</taxon>
        <taxon>Glomerales</taxon>
        <taxon>Glomeraceae</taxon>
        <taxon>Rhizophagus</taxon>
    </lineage>
</organism>